<name>A0A9Q4FED7_PSESX</name>
<gene>
    <name evidence="3" type="ORF">GIW73_26790</name>
</gene>
<comment type="caution">
    <text evidence="3">The sequence shown here is derived from an EMBL/GenBank/DDBJ whole genome shotgun (WGS) entry which is preliminary data.</text>
</comment>
<sequence>MIGATGQTIGLLVLAAMDAKTRDVDAVIGDFKRCLNSYETWAESFFSFSALDIEQVFKVGDEVELVVPINRSLFPSSTTAQCKADGTLTLVHMFQSSRFVPIGNTPVILQRIDPSGGPLGEPIHKTIGPSGILEITECDRNQKYRVSFYPNVSKQHFKTLYASYQSVIAPLEGWLRSEWSGTFEPLWKDYSEANFLQRYLTLHKAYASGFGEALYSVWDSIKQLLQWLSHPLDNAEKLLHYLSQAQFEQLLGVSAETLAKGLLVLSDEPLLFIYLSAMVSWMRMLPPPYMNELLGEISAEVLINLLLGLATAGMGMAIRMSAKVLSGIKSARARKWLEHMAAQFGKSRLDDHGEVAKPILLGGPAMAIKTVPAAPLKAGKQLVSNPVPAVRSKSQQTVLVQQEHVDDVPVSAKNPKGDAAASADKTATNGCPVSMVTGEELLTLTDGTLDGVFPFEWTRLYRTSAVEVDYGLGFGWSHSLAQRLAVSGDSVVWTDHENRRTEFPLPTASRPAITNSLAEAAIYLGDLPDELVLAQASRFYHFRDGVLVSISDAYDNRLRISRD</sequence>
<accession>A0A9Q4FED7</accession>
<evidence type="ECO:0000313" key="4">
    <source>
        <dbReference type="Proteomes" id="UP000814207"/>
    </source>
</evidence>
<evidence type="ECO:0000313" key="3">
    <source>
        <dbReference type="EMBL" id="MCF5066544.1"/>
    </source>
</evidence>
<evidence type="ECO:0000256" key="1">
    <source>
        <dbReference type="SAM" id="MobiDB-lite"/>
    </source>
</evidence>
<dbReference type="Proteomes" id="UP000814207">
    <property type="component" value="Unassembled WGS sequence"/>
</dbReference>
<proteinExistence type="predicted"/>
<evidence type="ECO:0000259" key="2">
    <source>
        <dbReference type="Pfam" id="PF20148"/>
    </source>
</evidence>
<dbReference type="AlphaFoldDB" id="A0A9Q4FED7"/>
<protein>
    <submittedName>
        <fullName evidence="3">Type IV secretion protein Rhs</fullName>
    </submittedName>
</protein>
<feature type="region of interest" description="Disordered" evidence="1">
    <location>
        <begin position="409"/>
        <end position="428"/>
    </location>
</feature>
<dbReference type="InterPro" id="IPR045351">
    <property type="entry name" value="DUF6531"/>
</dbReference>
<reference evidence="3" key="1">
    <citation type="submission" date="2019-11" db="EMBL/GenBank/DDBJ databases">
        <title>Epiphytic Pseudomonas syringae from cherry orchards.</title>
        <authorList>
            <person name="Hulin M.T."/>
        </authorList>
    </citation>
    <scope>NUCLEOTIDE SEQUENCE</scope>
    <source>
        <strain evidence="3">PA-6-9A</strain>
    </source>
</reference>
<dbReference type="EMBL" id="WKEU01000261">
    <property type="protein sequence ID" value="MCF5066544.1"/>
    <property type="molecule type" value="Genomic_DNA"/>
</dbReference>
<feature type="domain" description="DUF6531" evidence="2">
    <location>
        <begin position="430"/>
        <end position="503"/>
    </location>
</feature>
<dbReference type="Pfam" id="PF20148">
    <property type="entry name" value="DUF6531"/>
    <property type="match status" value="1"/>
</dbReference>
<organism evidence="3 4">
    <name type="scientific">Pseudomonas syringae</name>
    <dbReference type="NCBI Taxonomy" id="317"/>
    <lineage>
        <taxon>Bacteria</taxon>
        <taxon>Pseudomonadati</taxon>
        <taxon>Pseudomonadota</taxon>
        <taxon>Gammaproteobacteria</taxon>
        <taxon>Pseudomonadales</taxon>
        <taxon>Pseudomonadaceae</taxon>
        <taxon>Pseudomonas</taxon>
    </lineage>
</organism>
<feature type="non-terminal residue" evidence="3">
    <location>
        <position position="563"/>
    </location>
</feature>